<dbReference type="Gene3D" id="1.10.10.10">
    <property type="entry name" value="Winged helix-like DNA-binding domain superfamily/Winged helix DNA-binding domain"/>
    <property type="match status" value="1"/>
</dbReference>
<dbReference type="Proteomes" id="UP000231388">
    <property type="component" value="Unassembled WGS sequence"/>
</dbReference>
<gene>
    <name evidence="1" type="ORF">COX53_02450</name>
</gene>
<organism evidence="1 2">
    <name type="scientific">candidate division WWE3 bacterium CG23_combo_of_CG06-09_8_20_14_all_40_14</name>
    <dbReference type="NCBI Taxonomy" id="1975095"/>
    <lineage>
        <taxon>Bacteria</taxon>
        <taxon>Katanobacteria</taxon>
    </lineage>
</organism>
<dbReference type="InterPro" id="IPR011991">
    <property type="entry name" value="ArsR-like_HTH"/>
</dbReference>
<evidence type="ECO:0008006" key="3">
    <source>
        <dbReference type="Google" id="ProtNLM"/>
    </source>
</evidence>
<accession>A0A2G9XD66</accession>
<dbReference type="CDD" id="cd00090">
    <property type="entry name" value="HTH_ARSR"/>
    <property type="match status" value="1"/>
</dbReference>
<name>A0A2G9XD66_UNCKA</name>
<dbReference type="AlphaFoldDB" id="A0A2G9XD66"/>
<dbReference type="SUPFAM" id="SSF46785">
    <property type="entry name" value="Winged helix' DNA-binding domain"/>
    <property type="match status" value="1"/>
</dbReference>
<evidence type="ECO:0000313" key="1">
    <source>
        <dbReference type="EMBL" id="PIP04423.1"/>
    </source>
</evidence>
<comment type="caution">
    <text evidence="1">The sequence shown here is derived from an EMBL/GenBank/DDBJ whole genome shotgun (WGS) entry which is preliminary data.</text>
</comment>
<dbReference type="InterPro" id="IPR036388">
    <property type="entry name" value="WH-like_DNA-bd_sf"/>
</dbReference>
<protein>
    <recommendedName>
        <fullName evidence="3">HTH arsR-type domain-containing protein</fullName>
    </recommendedName>
</protein>
<dbReference type="InterPro" id="IPR036390">
    <property type="entry name" value="WH_DNA-bd_sf"/>
</dbReference>
<reference evidence="1 2" key="1">
    <citation type="submission" date="2017-09" db="EMBL/GenBank/DDBJ databases">
        <title>Depth-based differentiation of microbial function through sediment-hosted aquifers and enrichment of novel symbionts in the deep terrestrial subsurface.</title>
        <authorList>
            <person name="Probst A.J."/>
            <person name="Ladd B."/>
            <person name="Jarett J.K."/>
            <person name="Geller-Mcgrath D.E."/>
            <person name="Sieber C.M."/>
            <person name="Emerson J.B."/>
            <person name="Anantharaman K."/>
            <person name="Thomas B.C."/>
            <person name="Malmstrom R."/>
            <person name="Stieglmeier M."/>
            <person name="Klingl A."/>
            <person name="Woyke T."/>
            <person name="Ryan C.M."/>
            <person name="Banfield J.F."/>
        </authorList>
    </citation>
    <scope>NUCLEOTIDE SEQUENCE [LARGE SCALE GENOMIC DNA]</scope>
    <source>
        <strain evidence="1">CG23_combo_of_CG06-09_8_20_14_all_40_14</strain>
    </source>
</reference>
<evidence type="ECO:0000313" key="2">
    <source>
        <dbReference type="Proteomes" id="UP000231388"/>
    </source>
</evidence>
<proteinExistence type="predicted"/>
<dbReference type="EMBL" id="PCQY01000031">
    <property type="protein sequence ID" value="PIP04423.1"/>
    <property type="molecule type" value="Genomic_DNA"/>
</dbReference>
<sequence>MLKDIITSEVRIKIIKELYRNLRTPIHIRGLSRRVGTEINAVRRELTRLQKCGMLKKEAKANKIFYSVRTDYSSFGELLSFVNKETGLGGRIVKNLAELGKVKFALLSTEFALGRVASPKDVDLLMVGVIDIKYLQELVKKSEKELGQEINYTVLGEDEFNFKKARRDPFISSILLQGRIILVGDESKFCLVK</sequence>